<organism evidence="3">
    <name type="scientific">Echinostoma caproni</name>
    <dbReference type="NCBI Taxonomy" id="27848"/>
    <lineage>
        <taxon>Eukaryota</taxon>
        <taxon>Metazoa</taxon>
        <taxon>Spiralia</taxon>
        <taxon>Lophotrochozoa</taxon>
        <taxon>Platyhelminthes</taxon>
        <taxon>Trematoda</taxon>
        <taxon>Digenea</taxon>
        <taxon>Plagiorchiida</taxon>
        <taxon>Echinostomata</taxon>
        <taxon>Echinostomatoidea</taxon>
        <taxon>Echinostomatidae</taxon>
        <taxon>Echinostoma</taxon>
    </lineage>
</organism>
<protein>
    <submittedName>
        <fullName evidence="3">CYTOSOL_AP domain-containing protein</fullName>
    </submittedName>
</protein>
<evidence type="ECO:0000313" key="1">
    <source>
        <dbReference type="EMBL" id="VDP94904.1"/>
    </source>
</evidence>
<keyword evidence="2" id="KW-1185">Reference proteome</keyword>
<dbReference type="Gene3D" id="3.10.129.10">
    <property type="entry name" value="Hotdog Thioesterase"/>
    <property type="match status" value="1"/>
</dbReference>
<dbReference type="WBParaSite" id="ECPE_0001764601-mRNA-1">
    <property type="protein sequence ID" value="ECPE_0001764601-mRNA-1"/>
    <property type="gene ID" value="ECPE_0001764601"/>
</dbReference>
<dbReference type="GO" id="GO:0047617">
    <property type="term" value="F:fatty acyl-CoA hydrolase activity"/>
    <property type="evidence" value="ECO:0007669"/>
    <property type="project" value="InterPro"/>
</dbReference>
<proteinExistence type="predicted"/>
<dbReference type="PANTHER" id="PTHR11066:SF34">
    <property type="entry name" value="ACYL-COENZYME A THIOESTERASE 8"/>
    <property type="match status" value="1"/>
</dbReference>
<dbReference type="InterPro" id="IPR003703">
    <property type="entry name" value="Acyl_CoA_thio"/>
</dbReference>
<dbReference type="SUPFAM" id="SSF54637">
    <property type="entry name" value="Thioesterase/thiol ester dehydrase-isomerase"/>
    <property type="match status" value="1"/>
</dbReference>
<dbReference type="GO" id="GO:0009062">
    <property type="term" value="P:fatty acid catabolic process"/>
    <property type="evidence" value="ECO:0007669"/>
    <property type="project" value="TreeGrafter"/>
</dbReference>
<dbReference type="Proteomes" id="UP000272942">
    <property type="component" value="Unassembled WGS sequence"/>
</dbReference>
<dbReference type="EMBL" id="UZAN01070234">
    <property type="protein sequence ID" value="VDP94904.1"/>
    <property type="molecule type" value="Genomic_DNA"/>
</dbReference>
<dbReference type="InterPro" id="IPR029069">
    <property type="entry name" value="HotDog_dom_sf"/>
</dbReference>
<gene>
    <name evidence="1" type="ORF">ECPE_LOCUS17602</name>
</gene>
<dbReference type="PANTHER" id="PTHR11066">
    <property type="entry name" value="ACYL-COA THIOESTERASE"/>
    <property type="match status" value="1"/>
</dbReference>
<reference evidence="3" key="1">
    <citation type="submission" date="2016-06" db="UniProtKB">
        <authorList>
            <consortium name="WormBaseParasite"/>
        </authorList>
    </citation>
    <scope>IDENTIFICATION</scope>
</reference>
<dbReference type="AlphaFoldDB" id="A0A183BEG6"/>
<name>A0A183BEG6_9TREM</name>
<dbReference type="OrthoDB" id="68328at2759"/>
<evidence type="ECO:0000313" key="3">
    <source>
        <dbReference type="WBParaSite" id="ECPE_0001764601-mRNA-1"/>
    </source>
</evidence>
<sequence length="177" mass="20406">MFSRFARHVNKLATIHTNLPTIYLLLSSIAYHPRSIPRSVRRCRLALRDIFVMFCFVDPYDCDSTEIKLHVGERVFTPNPRTIYGGELMAQALIAASKTVGKDLKPHSLHCYFHDRGMYSECVCELHTITVILITHSTCSRLIKGKTYCVWSIFGQSFLLHKSEWSKRGQPHDSKIY</sequence>
<reference evidence="1 2" key="2">
    <citation type="submission" date="2018-11" db="EMBL/GenBank/DDBJ databases">
        <authorList>
            <consortium name="Pathogen Informatics"/>
        </authorList>
    </citation>
    <scope>NUCLEOTIDE SEQUENCE [LARGE SCALE GENOMIC DNA]</scope>
    <source>
        <strain evidence="1 2">Egypt</strain>
    </source>
</reference>
<dbReference type="GO" id="GO:0006637">
    <property type="term" value="P:acyl-CoA metabolic process"/>
    <property type="evidence" value="ECO:0007669"/>
    <property type="project" value="InterPro"/>
</dbReference>
<dbReference type="GO" id="GO:0005782">
    <property type="term" value="C:peroxisomal matrix"/>
    <property type="evidence" value="ECO:0007669"/>
    <property type="project" value="TreeGrafter"/>
</dbReference>
<accession>A0A183BEG6</accession>
<evidence type="ECO:0000313" key="2">
    <source>
        <dbReference type="Proteomes" id="UP000272942"/>
    </source>
</evidence>